<dbReference type="InterPro" id="IPR036412">
    <property type="entry name" value="HAD-like_sf"/>
</dbReference>
<reference evidence="10" key="1">
    <citation type="journal article" date="2014" name="Science">
        <title>Ancient hybridizations among the ancestral genomes of bread wheat.</title>
        <authorList>
            <consortium name="International Wheat Genome Sequencing Consortium,"/>
            <person name="Marcussen T."/>
            <person name="Sandve S.R."/>
            <person name="Heier L."/>
            <person name="Spannagl M."/>
            <person name="Pfeifer M."/>
            <person name="Jakobsen K.S."/>
            <person name="Wulff B.B."/>
            <person name="Steuernagel B."/>
            <person name="Mayer K.F."/>
            <person name="Olsen O.A."/>
        </authorList>
    </citation>
    <scope>NUCLEOTIDE SEQUENCE [LARGE SCALE GENOMIC DNA]</scope>
    <source>
        <strain evidence="10">cv. AL8/78</strain>
    </source>
</reference>
<dbReference type="AlphaFoldDB" id="A0A453BTQ5"/>
<keyword evidence="3" id="KW-0547">Nucleotide-binding</keyword>
<dbReference type="GO" id="GO:0005886">
    <property type="term" value="C:plasma membrane"/>
    <property type="evidence" value="ECO:0007669"/>
    <property type="project" value="TreeGrafter"/>
</dbReference>
<evidence type="ECO:0000313" key="9">
    <source>
        <dbReference type="EnsemblPlants" id="AET2Gv20626900.31"/>
    </source>
</evidence>
<feature type="transmembrane region" description="Helical" evidence="8">
    <location>
        <begin position="67"/>
        <end position="88"/>
    </location>
</feature>
<evidence type="ECO:0008006" key="11">
    <source>
        <dbReference type="Google" id="ProtNLM"/>
    </source>
</evidence>
<evidence type="ECO:0000256" key="5">
    <source>
        <dbReference type="ARBA" id="ARBA00022967"/>
    </source>
</evidence>
<keyword evidence="4" id="KW-0067">ATP-binding</keyword>
<dbReference type="Gene3D" id="3.40.50.1000">
    <property type="entry name" value="HAD superfamily/HAD-like"/>
    <property type="match status" value="1"/>
</dbReference>
<organism evidence="9 10">
    <name type="scientific">Aegilops tauschii subsp. strangulata</name>
    <name type="common">Goatgrass</name>
    <dbReference type="NCBI Taxonomy" id="200361"/>
    <lineage>
        <taxon>Eukaryota</taxon>
        <taxon>Viridiplantae</taxon>
        <taxon>Streptophyta</taxon>
        <taxon>Embryophyta</taxon>
        <taxon>Tracheophyta</taxon>
        <taxon>Spermatophyta</taxon>
        <taxon>Magnoliopsida</taxon>
        <taxon>Liliopsida</taxon>
        <taxon>Poales</taxon>
        <taxon>Poaceae</taxon>
        <taxon>BOP clade</taxon>
        <taxon>Pooideae</taxon>
        <taxon>Triticodae</taxon>
        <taxon>Triticeae</taxon>
        <taxon>Triticinae</taxon>
        <taxon>Aegilops</taxon>
    </lineage>
</organism>
<proteinExistence type="predicted"/>
<evidence type="ECO:0000256" key="1">
    <source>
        <dbReference type="ARBA" id="ARBA00004141"/>
    </source>
</evidence>
<evidence type="ECO:0000256" key="4">
    <source>
        <dbReference type="ARBA" id="ARBA00022840"/>
    </source>
</evidence>
<dbReference type="GO" id="GO:0045332">
    <property type="term" value="P:phospholipid translocation"/>
    <property type="evidence" value="ECO:0007669"/>
    <property type="project" value="TreeGrafter"/>
</dbReference>
<dbReference type="PROSITE" id="PS51257">
    <property type="entry name" value="PROKAR_LIPOPROTEIN"/>
    <property type="match status" value="1"/>
</dbReference>
<evidence type="ECO:0000256" key="2">
    <source>
        <dbReference type="ARBA" id="ARBA00022692"/>
    </source>
</evidence>
<dbReference type="PROSITE" id="PS00154">
    <property type="entry name" value="ATPASE_E1_E2"/>
    <property type="match status" value="1"/>
</dbReference>
<dbReference type="Gramene" id="AET2Gv20626900.31">
    <property type="protein sequence ID" value="AET2Gv20626900.31"/>
    <property type="gene ID" value="AET2Gv20626900"/>
</dbReference>
<dbReference type="InterPro" id="IPR023214">
    <property type="entry name" value="HAD_sf"/>
</dbReference>
<evidence type="ECO:0000256" key="3">
    <source>
        <dbReference type="ARBA" id="ARBA00022741"/>
    </source>
</evidence>
<dbReference type="Proteomes" id="UP000015105">
    <property type="component" value="Chromosome 2D"/>
</dbReference>
<evidence type="ECO:0000256" key="7">
    <source>
        <dbReference type="ARBA" id="ARBA00023136"/>
    </source>
</evidence>
<keyword evidence="2 8" id="KW-0812">Transmembrane</keyword>
<evidence type="ECO:0000313" key="10">
    <source>
        <dbReference type="Proteomes" id="UP000015105"/>
    </source>
</evidence>
<evidence type="ECO:0000256" key="6">
    <source>
        <dbReference type="ARBA" id="ARBA00022989"/>
    </source>
</evidence>
<keyword evidence="10" id="KW-1185">Reference proteome</keyword>
<keyword evidence="6 8" id="KW-1133">Transmembrane helix</keyword>
<dbReference type="InterPro" id="IPR023299">
    <property type="entry name" value="ATPase_P-typ_cyto_dom_N"/>
</dbReference>
<dbReference type="GO" id="GO:0005524">
    <property type="term" value="F:ATP binding"/>
    <property type="evidence" value="ECO:0007669"/>
    <property type="project" value="UniProtKB-KW"/>
</dbReference>
<reference evidence="9" key="4">
    <citation type="submission" date="2019-03" db="UniProtKB">
        <authorList>
            <consortium name="EnsemblPlants"/>
        </authorList>
    </citation>
    <scope>IDENTIFICATION</scope>
</reference>
<dbReference type="EnsemblPlants" id="AET2Gv20626900.31">
    <property type="protein sequence ID" value="AET2Gv20626900.31"/>
    <property type="gene ID" value="AET2Gv20626900"/>
</dbReference>
<sequence length="253" mass="28270">MRLFPPIIDNEKCPLTINNTLLQSCYLRYTEWACGVAIYTGNETKSGMSRGTAEPKLTAADSMIDKLTVAIFIFQIAVVLLLGLAGNIWKDSHGCKLWYLMYPAERPWYDFLVIPLRFELLCSIMIPISIKVTLDLAKGVYAKFIDCDDQMFDPETNTPAHSANTAISEDLGQVEYILSDKTGTLTENRMIFRRCYISGVLYGDKTGDALKGIKLVLDVRPILAGVFLAYLVGLDMKHGVLLHEVRAVPEALH</sequence>
<accession>A0A453BTQ5</accession>
<evidence type="ECO:0000256" key="8">
    <source>
        <dbReference type="SAM" id="Phobius"/>
    </source>
</evidence>
<dbReference type="GO" id="GO:0140326">
    <property type="term" value="F:ATPase-coupled intramembrane lipid transporter activity"/>
    <property type="evidence" value="ECO:0007669"/>
    <property type="project" value="TreeGrafter"/>
</dbReference>
<protein>
    <recommendedName>
        <fullName evidence="11">P-type ATPase N-terminal domain-containing protein</fullName>
    </recommendedName>
</protein>
<dbReference type="Gene3D" id="3.40.1110.10">
    <property type="entry name" value="Calcium-transporting ATPase, cytoplasmic domain N"/>
    <property type="match status" value="1"/>
</dbReference>
<dbReference type="SUPFAM" id="SSF56784">
    <property type="entry name" value="HAD-like"/>
    <property type="match status" value="1"/>
</dbReference>
<dbReference type="PANTHER" id="PTHR24092">
    <property type="entry name" value="PROBABLE PHOSPHOLIPID-TRANSPORTING ATPASE"/>
    <property type="match status" value="1"/>
</dbReference>
<dbReference type="FunFam" id="3.40.50.1000:FF:000001">
    <property type="entry name" value="Phospholipid-transporting ATPase IC"/>
    <property type="match status" value="1"/>
</dbReference>
<reference evidence="9" key="5">
    <citation type="journal article" date="2021" name="G3 (Bethesda)">
        <title>Aegilops tauschii genome assembly Aet v5.0 features greater sequence contiguity and improved annotation.</title>
        <authorList>
            <person name="Wang L."/>
            <person name="Zhu T."/>
            <person name="Rodriguez J.C."/>
            <person name="Deal K.R."/>
            <person name="Dubcovsky J."/>
            <person name="McGuire P.E."/>
            <person name="Lux T."/>
            <person name="Spannagl M."/>
            <person name="Mayer K.F.X."/>
            <person name="Baldrich P."/>
            <person name="Meyers B.C."/>
            <person name="Huo N."/>
            <person name="Gu Y.Q."/>
            <person name="Zhou H."/>
            <person name="Devos K.M."/>
            <person name="Bennetzen J.L."/>
            <person name="Unver T."/>
            <person name="Budak H."/>
            <person name="Gulick P.J."/>
            <person name="Galiba G."/>
            <person name="Kalapos B."/>
            <person name="Nelson D.R."/>
            <person name="Li P."/>
            <person name="You F.M."/>
            <person name="Luo M.C."/>
            <person name="Dvorak J."/>
        </authorList>
    </citation>
    <scope>NUCLEOTIDE SEQUENCE [LARGE SCALE GENOMIC DNA]</scope>
    <source>
        <strain evidence="9">cv. AL8/78</strain>
    </source>
</reference>
<keyword evidence="7 8" id="KW-0472">Membrane</keyword>
<dbReference type="PANTHER" id="PTHR24092:SF199">
    <property type="entry name" value="PHOSPHOLIPID-TRANSPORTING ATPASE"/>
    <property type="match status" value="1"/>
</dbReference>
<comment type="subcellular location">
    <subcellularLocation>
        <location evidence="1">Membrane</location>
        <topology evidence="1">Multi-pass membrane protein</topology>
    </subcellularLocation>
</comment>
<reference evidence="10" key="2">
    <citation type="journal article" date="2017" name="Nat. Plants">
        <title>The Aegilops tauschii genome reveals multiple impacts of transposons.</title>
        <authorList>
            <person name="Zhao G."/>
            <person name="Zou C."/>
            <person name="Li K."/>
            <person name="Wang K."/>
            <person name="Li T."/>
            <person name="Gao L."/>
            <person name="Zhang X."/>
            <person name="Wang H."/>
            <person name="Yang Z."/>
            <person name="Liu X."/>
            <person name="Jiang W."/>
            <person name="Mao L."/>
            <person name="Kong X."/>
            <person name="Jiao Y."/>
            <person name="Jia J."/>
        </authorList>
    </citation>
    <scope>NUCLEOTIDE SEQUENCE [LARGE SCALE GENOMIC DNA]</scope>
    <source>
        <strain evidence="10">cv. AL8/78</strain>
    </source>
</reference>
<name>A0A453BTQ5_AEGTS</name>
<reference evidence="9" key="3">
    <citation type="journal article" date="2017" name="Nature">
        <title>Genome sequence of the progenitor of the wheat D genome Aegilops tauschii.</title>
        <authorList>
            <person name="Luo M.C."/>
            <person name="Gu Y.Q."/>
            <person name="Puiu D."/>
            <person name="Wang H."/>
            <person name="Twardziok S.O."/>
            <person name="Deal K.R."/>
            <person name="Huo N."/>
            <person name="Zhu T."/>
            <person name="Wang L."/>
            <person name="Wang Y."/>
            <person name="McGuire P.E."/>
            <person name="Liu S."/>
            <person name="Long H."/>
            <person name="Ramasamy R.K."/>
            <person name="Rodriguez J.C."/>
            <person name="Van S.L."/>
            <person name="Yuan L."/>
            <person name="Wang Z."/>
            <person name="Xia Z."/>
            <person name="Xiao L."/>
            <person name="Anderson O.D."/>
            <person name="Ouyang S."/>
            <person name="Liang Y."/>
            <person name="Zimin A.V."/>
            <person name="Pertea G."/>
            <person name="Qi P."/>
            <person name="Bennetzen J.L."/>
            <person name="Dai X."/>
            <person name="Dawson M.W."/>
            <person name="Muller H.G."/>
            <person name="Kugler K."/>
            <person name="Rivarola-Duarte L."/>
            <person name="Spannagl M."/>
            <person name="Mayer K.F.X."/>
            <person name="Lu F.H."/>
            <person name="Bevan M.W."/>
            <person name="Leroy P."/>
            <person name="Li P."/>
            <person name="You F.M."/>
            <person name="Sun Q."/>
            <person name="Liu Z."/>
            <person name="Lyons E."/>
            <person name="Wicker T."/>
            <person name="Salzberg S.L."/>
            <person name="Devos K.M."/>
            <person name="Dvorak J."/>
        </authorList>
    </citation>
    <scope>NUCLEOTIDE SEQUENCE [LARGE SCALE GENOMIC DNA]</scope>
    <source>
        <strain evidence="9">cv. AL8/78</strain>
    </source>
</reference>
<dbReference type="InterPro" id="IPR018303">
    <property type="entry name" value="ATPase_P-typ_P_site"/>
</dbReference>
<keyword evidence="5" id="KW-1278">Translocase</keyword>